<feature type="transmembrane region" description="Helical" evidence="1">
    <location>
        <begin position="94"/>
        <end position="116"/>
    </location>
</feature>
<organism evidence="3 4">
    <name type="scientific">Exidia glandulosa HHB12029</name>
    <dbReference type="NCBI Taxonomy" id="1314781"/>
    <lineage>
        <taxon>Eukaryota</taxon>
        <taxon>Fungi</taxon>
        <taxon>Dikarya</taxon>
        <taxon>Basidiomycota</taxon>
        <taxon>Agaricomycotina</taxon>
        <taxon>Agaricomycetes</taxon>
        <taxon>Auriculariales</taxon>
        <taxon>Exidiaceae</taxon>
        <taxon>Exidia</taxon>
    </lineage>
</organism>
<dbReference type="InParanoid" id="A0A165EFT1"/>
<protein>
    <recommendedName>
        <fullName evidence="2">DUF6535 domain-containing protein</fullName>
    </recommendedName>
</protein>
<keyword evidence="4" id="KW-1185">Reference proteome</keyword>
<dbReference type="EMBL" id="KV426143">
    <property type="protein sequence ID" value="KZV86837.1"/>
    <property type="molecule type" value="Genomic_DNA"/>
</dbReference>
<keyword evidence="1" id="KW-0812">Transmembrane</keyword>
<accession>A0A165EFT1</accession>
<name>A0A165EFT1_EXIGL</name>
<evidence type="ECO:0000259" key="2">
    <source>
        <dbReference type="Pfam" id="PF20153"/>
    </source>
</evidence>
<dbReference type="InterPro" id="IPR045338">
    <property type="entry name" value="DUF6535"/>
</dbReference>
<gene>
    <name evidence="3" type="ORF">EXIGLDRAFT_596576</name>
</gene>
<feature type="domain" description="DUF6535" evidence="2">
    <location>
        <begin position="1"/>
        <end position="124"/>
    </location>
</feature>
<sequence length="124" mass="14007">WRIYRDECTKRDDHTIITWNDTLDVLLIFAGLFSAVSTAFIIESYQTLQPDYTEYTARLLFTLVTAQNGSGNFVLPPASAFRSPDVVIKSANSLWVNGLWFTSLVLALAVALYCILLKQYIASY</sequence>
<keyword evidence="1" id="KW-0472">Membrane</keyword>
<evidence type="ECO:0000256" key="1">
    <source>
        <dbReference type="SAM" id="Phobius"/>
    </source>
</evidence>
<dbReference type="AlphaFoldDB" id="A0A165EFT1"/>
<evidence type="ECO:0000313" key="4">
    <source>
        <dbReference type="Proteomes" id="UP000077266"/>
    </source>
</evidence>
<feature type="non-terminal residue" evidence="3">
    <location>
        <position position="124"/>
    </location>
</feature>
<feature type="non-terminal residue" evidence="3">
    <location>
        <position position="1"/>
    </location>
</feature>
<keyword evidence="1" id="KW-1133">Transmembrane helix</keyword>
<evidence type="ECO:0000313" key="3">
    <source>
        <dbReference type="EMBL" id="KZV86837.1"/>
    </source>
</evidence>
<dbReference type="OrthoDB" id="3269725at2759"/>
<dbReference type="Proteomes" id="UP000077266">
    <property type="component" value="Unassembled WGS sequence"/>
</dbReference>
<proteinExistence type="predicted"/>
<feature type="transmembrane region" description="Helical" evidence="1">
    <location>
        <begin position="21"/>
        <end position="42"/>
    </location>
</feature>
<reference evidence="3 4" key="1">
    <citation type="journal article" date="2016" name="Mol. Biol. Evol.">
        <title>Comparative Genomics of Early-Diverging Mushroom-Forming Fungi Provides Insights into the Origins of Lignocellulose Decay Capabilities.</title>
        <authorList>
            <person name="Nagy L.G."/>
            <person name="Riley R."/>
            <person name="Tritt A."/>
            <person name="Adam C."/>
            <person name="Daum C."/>
            <person name="Floudas D."/>
            <person name="Sun H."/>
            <person name="Yadav J.S."/>
            <person name="Pangilinan J."/>
            <person name="Larsson K.H."/>
            <person name="Matsuura K."/>
            <person name="Barry K."/>
            <person name="Labutti K."/>
            <person name="Kuo R."/>
            <person name="Ohm R.A."/>
            <person name="Bhattacharya S.S."/>
            <person name="Shirouzu T."/>
            <person name="Yoshinaga Y."/>
            <person name="Martin F.M."/>
            <person name="Grigoriev I.V."/>
            <person name="Hibbett D.S."/>
        </authorList>
    </citation>
    <scope>NUCLEOTIDE SEQUENCE [LARGE SCALE GENOMIC DNA]</scope>
    <source>
        <strain evidence="3 4">HHB12029</strain>
    </source>
</reference>
<dbReference type="Pfam" id="PF20153">
    <property type="entry name" value="DUF6535"/>
    <property type="match status" value="1"/>
</dbReference>